<keyword evidence="9" id="KW-1185">Reference proteome</keyword>
<sequence>MGNLKVTMTDVNGETKTFDDVEEGISLMELAKQHGVAGIMGDCGGGCACATCHVYVNEDWFEKVGEPDDIEFAMLDMVADVMKDNSRLGCQIKMSPDLDGIEVTVAPASSY</sequence>
<dbReference type="InterPro" id="IPR001055">
    <property type="entry name" value="Adrenodoxin-like"/>
</dbReference>
<evidence type="ECO:0000259" key="7">
    <source>
        <dbReference type="PROSITE" id="PS51085"/>
    </source>
</evidence>
<dbReference type="AlphaFoldDB" id="A0A0B1ZRL9"/>
<dbReference type="GO" id="GO:0140647">
    <property type="term" value="P:P450-containing electron transport chain"/>
    <property type="evidence" value="ECO:0007669"/>
    <property type="project" value="InterPro"/>
</dbReference>
<name>A0A0B1ZRL9_9SPHN</name>
<evidence type="ECO:0000313" key="9">
    <source>
        <dbReference type="Proteomes" id="UP000031057"/>
    </source>
</evidence>
<dbReference type="Gene3D" id="3.10.20.30">
    <property type="match status" value="1"/>
</dbReference>
<dbReference type="InterPro" id="IPR036010">
    <property type="entry name" value="2Fe-2S_ferredoxin-like_sf"/>
</dbReference>
<dbReference type="Proteomes" id="UP000031057">
    <property type="component" value="Unassembled WGS sequence"/>
</dbReference>
<evidence type="ECO:0000256" key="3">
    <source>
        <dbReference type="ARBA" id="ARBA00022723"/>
    </source>
</evidence>
<proteinExistence type="inferred from homology"/>
<evidence type="ECO:0000256" key="4">
    <source>
        <dbReference type="ARBA" id="ARBA00023004"/>
    </source>
</evidence>
<dbReference type="EMBL" id="JTDI01000003">
    <property type="protein sequence ID" value="KHK91837.1"/>
    <property type="molecule type" value="Genomic_DNA"/>
</dbReference>
<comment type="cofactor">
    <cofactor evidence="6">
        <name>[2Fe-2S] cluster</name>
        <dbReference type="ChEBI" id="CHEBI:190135"/>
    </cofactor>
</comment>
<keyword evidence="3" id="KW-0479">Metal-binding</keyword>
<gene>
    <name evidence="8" type="ORF">LK12_13930</name>
</gene>
<organism evidence="8 9">
    <name type="scientific">Novosphingobium malaysiense</name>
    <dbReference type="NCBI Taxonomy" id="1348853"/>
    <lineage>
        <taxon>Bacteria</taxon>
        <taxon>Pseudomonadati</taxon>
        <taxon>Pseudomonadota</taxon>
        <taxon>Alphaproteobacteria</taxon>
        <taxon>Sphingomonadales</taxon>
        <taxon>Sphingomonadaceae</taxon>
        <taxon>Novosphingobium</taxon>
    </lineage>
</organism>
<dbReference type="GO" id="GO:0009055">
    <property type="term" value="F:electron transfer activity"/>
    <property type="evidence" value="ECO:0007669"/>
    <property type="project" value="TreeGrafter"/>
</dbReference>
<evidence type="ECO:0000256" key="2">
    <source>
        <dbReference type="ARBA" id="ARBA00022714"/>
    </source>
</evidence>
<evidence type="ECO:0000256" key="1">
    <source>
        <dbReference type="ARBA" id="ARBA00010914"/>
    </source>
</evidence>
<dbReference type="PANTHER" id="PTHR23426:SF65">
    <property type="entry name" value="FERREDOXIN-2, MITOCHONDRIAL"/>
    <property type="match status" value="1"/>
</dbReference>
<comment type="similarity">
    <text evidence="1">Belongs to the adrenodoxin/putidaredoxin family.</text>
</comment>
<comment type="caution">
    <text evidence="8">The sequence shown here is derived from an EMBL/GenBank/DDBJ whole genome shotgun (WGS) entry which is preliminary data.</text>
</comment>
<dbReference type="OrthoDB" id="9799640at2"/>
<keyword evidence="5" id="KW-0411">Iron-sulfur</keyword>
<protein>
    <submittedName>
        <fullName evidence="8">2Fe-2S ferredoxin</fullName>
    </submittedName>
</protein>
<evidence type="ECO:0000256" key="5">
    <source>
        <dbReference type="ARBA" id="ARBA00023014"/>
    </source>
</evidence>
<dbReference type="PROSITE" id="PS51085">
    <property type="entry name" value="2FE2S_FER_2"/>
    <property type="match status" value="1"/>
</dbReference>
<dbReference type="Pfam" id="PF00111">
    <property type="entry name" value="Fer2"/>
    <property type="match status" value="1"/>
</dbReference>
<dbReference type="GO" id="GO:0046872">
    <property type="term" value="F:metal ion binding"/>
    <property type="evidence" value="ECO:0007669"/>
    <property type="project" value="UniProtKB-KW"/>
</dbReference>
<dbReference type="RefSeq" id="WP_039284776.1">
    <property type="nucleotide sequence ID" value="NZ_JTDI01000003.1"/>
</dbReference>
<dbReference type="SUPFAM" id="SSF54292">
    <property type="entry name" value="2Fe-2S ferredoxin-like"/>
    <property type="match status" value="1"/>
</dbReference>
<reference evidence="8 9" key="1">
    <citation type="submission" date="2014-10" db="EMBL/GenBank/DDBJ databases">
        <title>Genome sequence of Novosphingobium malaysiense MUSC 273(T).</title>
        <authorList>
            <person name="Lee L.-H."/>
        </authorList>
    </citation>
    <scope>NUCLEOTIDE SEQUENCE [LARGE SCALE GENOMIC DNA]</scope>
    <source>
        <strain evidence="8 9">MUSC 273</strain>
    </source>
</reference>
<dbReference type="GO" id="GO:0051537">
    <property type="term" value="F:2 iron, 2 sulfur cluster binding"/>
    <property type="evidence" value="ECO:0007669"/>
    <property type="project" value="UniProtKB-KW"/>
</dbReference>
<accession>A0A0B1ZRL9</accession>
<dbReference type="PRINTS" id="PR00355">
    <property type="entry name" value="ADRENODOXIN"/>
</dbReference>
<dbReference type="CDD" id="cd00207">
    <property type="entry name" value="fer2"/>
    <property type="match status" value="1"/>
</dbReference>
<keyword evidence="4" id="KW-0408">Iron</keyword>
<dbReference type="STRING" id="1348853.LK12_13930"/>
<dbReference type="PANTHER" id="PTHR23426">
    <property type="entry name" value="FERREDOXIN/ADRENODOXIN"/>
    <property type="match status" value="1"/>
</dbReference>
<keyword evidence="2" id="KW-0001">2Fe-2S</keyword>
<evidence type="ECO:0000313" key="8">
    <source>
        <dbReference type="EMBL" id="KHK91837.1"/>
    </source>
</evidence>
<evidence type="ECO:0000256" key="6">
    <source>
        <dbReference type="ARBA" id="ARBA00034078"/>
    </source>
</evidence>
<feature type="domain" description="2Fe-2S ferredoxin-type" evidence="7">
    <location>
        <begin position="4"/>
        <end position="109"/>
    </location>
</feature>
<dbReference type="InterPro" id="IPR001041">
    <property type="entry name" value="2Fe-2S_ferredoxin-type"/>
</dbReference>
<dbReference type="InterPro" id="IPR012675">
    <property type="entry name" value="Beta-grasp_dom_sf"/>
</dbReference>